<protein>
    <recommendedName>
        <fullName evidence="5">Ubiquitin-like protease family profile domain-containing protein</fullName>
    </recommendedName>
</protein>
<dbReference type="EMBL" id="AGNL01043849">
    <property type="protein sequence ID" value="EJK50389.1"/>
    <property type="molecule type" value="Genomic_DNA"/>
</dbReference>
<evidence type="ECO:0000256" key="1">
    <source>
        <dbReference type="ARBA" id="ARBA00005234"/>
    </source>
</evidence>
<keyword evidence="3" id="KW-0378">Hydrolase</keyword>
<dbReference type="InterPro" id="IPR038765">
    <property type="entry name" value="Papain-like_cys_pep_sf"/>
</dbReference>
<feature type="compositionally biased region" description="Basic and acidic residues" evidence="4">
    <location>
        <begin position="124"/>
        <end position="144"/>
    </location>
</feature>
<proteinExistence type="inferred from homology"/>
<comment type="similarity">
    <text evidence="1">Belongs to the peptidase C48 family.</text>
</comment>
<evidence type="ECO:0000256" key="2">
    <source>
        <dbReference type="ARBA" id="ARBA00022670"/>
    </source>
</evidence>
<feature type="compositionally biased region" description="Low complexity" evidence="4">
    <location>
        <begin position="1171"/>
        <end position="1180"/>
    </location>
</feature>
<name>K0RDN9_THAOC</name>
<dbReference type="OrthoDB" id="49219at2759"/>
<sequence>MSSLKIMRAPPDKTRRRPASAIIPIPGESQAGGRHSSEDGWHDGMDDGPLREMPDIDLTGSDEDTSLRAGGGRTDARQKSRVDRDSASLEEAVDRESCFANVGVEGGGTGSSRNFRGVMHARKSTMERASSTEKLGRRDTDNRGGRRHRQNRPRMHDSGDPLDGPLAQQKGGQRGRGRDRDTSITAKIGSNMDRLAPPPEMGNNRSNRQDHKSNKAGKAAEARRQKHGMNQSRKKRNSSPHSDRDSSSSSRKKHRSRGPARRDEAINAEGGSEDIQSALHQARQRVDNPDTMNALLSTSEPDRSSSRKRGGRTSGTVTDFGRYRRDTADDIVDSDDERKPNNPTGRGVGRASRHLAAGSPQRPREINPTKQRSERQGMIFDDKRGRNHDRGGKGDWTTTTKIPKKSSYGKKPGSGSKQSKLQYPTQQRKNPRRSSRNKSANNSEVIEIDDSSDEEEFSNASLPKSSPSKSAFADKSRIEAVRIAIGKRVMSNKCGISFQLGTKQPYIQFSYEARGKIIDHTVLLKRDDLEEVKFFVPKEDDEDDSDDQISFIAFRIKPNEQNDFKKFSNTYDQSKSPSKKGSTDIMKRYIAVEVRDPDTLHAMLLTLRDHDIMKVWCGEGSEAQKNEIETYASTLIEESKKDRDSRRRQTRSGRKKGKDSGAENKLLLVYPFKVDETVLAEASRDLLELSGDKLGVPDAEDPTPETSQPVQNPSTEVKKKGSSRVHYVTIREEERDRLAPGQFLNDSLVDFWMRWISRGENPQDSSVHFFTSHFMTTLRDDGPEAVASWTANKDIFKKKFVFVPINKDLHWSLCVIVNPGEIASVYDEDVSSECEHPCLLFLDSLKMHNKNQIRKTLLKWLNAEWKAKKKGEEDDSGILPHDPFQNNSMNLIVPKVPYQENGCDCGVFVCRYAYALYVMRFTVFSWDHIENRLKILITKGPAFRFDMEDIARIRIEIGTLIKRLEKEYRAVKGEEKREKNRSKMAAKSEEPLNAEVAATGGEPATKESKRTSQPGEAVDDLQNTDSENESDTPKATNGNTETPEIDTLDTLDPMDTSDGERDLKDSQNTEERAAAALAAADKTMDTPDHDEMMADVHNKPDGGETDEGDSEVLLDSDVEDLSVETSAPAAKPSSPGSDTEATGHSENSMCLDTSPAASSAKETEALDEQLSQTQTSQSSQVPKAVAPTEKENHPNLETSHSDDGIENQSTYFSAQRVESADCVDV</sequence>
<dbReference type="Gene3D" id="3.40.395.10">
    <property type="entry name" value="Adenoviral Proteinase, Chain A"/>
    <property type="match status" value="1"/>
</dbReference>
<feature type="compositionally biased region" description="Polar residues" evidence="4">
    <location>
        <begin position="1033"/>
        <end position="1042"/>
    </location>
</feature>
<feature type="compositionally biased region" description="Acidic residues" evidence="4">
    <location>
        <begin position="1103"/>
        <end position="1122"/>
    </location>
</feature>
<feature type="compositionally biased region" description="Basic and acidic residues" evidence="4">
    <location>
        <begin position="1188"/>
        <end position="1203"/>
    </location>
</feature>
<evidence type="ECO:0000256" key="3">
    <source>
        <dbReference type="ARBA" id="ARBA00022801"/>
    </source>
</evidence>
<feature type="compositionally biased region" description="Basic and acidic residues" evidence="4">
    <location>
        <begin position="638"/>
        <end position="647"/>
    </location>
</feature>
<comment type="caution">
    <text evidence="6">The sequence shown here is derived from an EMBL/GenBank/DDBJ whole genome shotgun (WGS) entry which is preliminary data.</text>
</comment>
<feature type="compositionally biased region" description="Basic and acidic residues" evidence="4">
    <location>
        <begin position="74"/>
        <end position="97"/>
    </location>
</feature>
<keyword evidence="2" id="KW-0645">Protease</keyword>
<evidence type="ECO:0000259" key="5">
    <source>
        <dbReference type="PROSITE" id="PS50600"/>
    </source>
</evidence>
<feature type="region of interest" description="Disordered" evidence="4">
    <location>
        <begin position="692"/>
        <end position="723"/>
    </location>
</feature>
<feature type="domain" description="Ubiquitin-like protease family profile" evidence="5">
    <location>
        <begin position="728"/>
        <end position="916"/>
    </location>
</feature>
<feature type="compositionally biased region" description="Basic residues" evidence="4">
    <location>
        <begin position="648"/>
        <end position="657"/>
    </location>
</feature>
<dbReference type="Pfam" id="PF02902">
    <property type="entry name" value="Peptidase_C48"/>
    <property type="match status" value="1"/>
</dbReference>
<dbReference type="PANTHER" id="PTHR47764:SF2">
    <property type="entry name" value="UBIQUITIN-LIKE PROTEASE FAMILY PROFILE DOMAIN-CONTAINING PROTEIN"/>
    <property type="match status" value="1"/>
</dbReference>
<feature type="compositionally biased region" description="Basic and acidic residues" evidence="4">
    <location>
        <begin position="1082"/>
        <end position="1102"/>
    </location>
</feature>
<accession>K0RDN9</accession>
<feature type="compositionally biased region" description="Low complexity" evidence="4">
    <location>
        <begin position="1126"/>
        <end position="1135"/>
    </location>
</feature>
<feature type="region of interest" description="Disordered" evidence="4">
    <location>
        <begin position="971"/>
        <end position="1225"/>
    </location>
</feature>
<dbReference type="Proteomes" id="UP000266841">
    <property type="component" value="Unassembled WGS sequence"/>
</dbReference>
<evidence type="ECO:0000256" key="4">
    <source>
        <dbReference type="SAM" id="MobiDB-lite"/>
    </source>
</evidence>
<dbReference type="AlphaFoldDB" id="K0RDN9"/>
<feature type="compositionally biased region" description="Polar residues" evidence="4">
    <location>
        <begin position="290"/>
        <end position="299"/>
    </location>
</feature>
<evidence type="ECO:0000313" key="7">
    <source>
        <dbReference type="Proteomes" id="UP000266841"/>
    </source>
</evidence>
<feature type="compositionally biased region" description="Acidic residues" evidence="4">
    <location>
        <begin position="446"/>
        <end position="457"/>
    </location>
</feature>
<dbReference type="SUPFAM" id="SSF54001">
    <property type="entry name" value="Cysteine proteinases"/>
    <property type="match status" value="1"/>
</dbReference>
<feature type="compositionally biased region" description="Basic and acidic residues" evidence="4">
    <location>
        <begin position="207"/>
        <end position="223"/>
    </location>
</feature>
<gene>
    <name evidence="6" type="ORF">THAOC_30652</name>
</gene>
<keyword evidence="7" id="KW-1185">Reference proteome</keyword>
<feature type="region of interest" description="Disordered" evidence="4">
    <location>
        <begin position="1"/>
        <end position="473"/>
    </location>
</feature>
<feature type="region of interest" description="Disordered" evidence="4">
    <location>
        <begin position="638"/>
        <end position="660"/>
    </location>
</feature>
<feature type="compositionally biased region" description="Basic residues" evidence="4">
    <location>
        <begin position="224"/>
        <end position="238"/>
    </location>
</feature>
<feature type="compositionally biased region" description="Basic residues" evidence="4">
    <location>
        <begin position="250"/>
        <end position="259"/>
    </location>
</feature>
<dbReference type="GO" id="GO:0006508">
    <property type="term" value="P:proteolysis"/>
    <property type="evidence" value="ECO:0007669"/>
    <property type="project" value="UniProtKB-KW"/>
</dbReference>
<feature type="compositionally biased region" description="Polar residues" evidence="4">
    <location>
        <begin position="704"/>
        <end position="715"/>
    </location>
</feature>
<feature type="compositionally biased region" description="Polar residues" evidence="4">
    <location>
        <begin position="1136"/>
        <end position="1157"/>
    </location>
</feature>
<dbReference type="eggNOG" id="KOG0779">
    <property type="taxonomic scope" value="Eukaryota"/>
</dbReference>
<dbReference type="PANTHER" id="PTHR47764">
    <property type="entry name" value="UBIQUITIN-LIKE-SPECIFIC PROTEASE 2B-RELATED"/>
    <property type="match status" value="1"/>
</dbReference>
<feature type="compositionally biased region" description="Low complexity" evidence="4">
    <location>
        <begin position="409"/>
        <end position="420"/>
    </location>
</feature>
<dbReference type="InterPro" id="IPR003653">
    <property type="entry name" value="Peptidase_C48_C"/>
</dbReference>
<reference evidence="6 7" key="1">
    <citation type="journal article" date="2012" name="Genome Biol.">
        <title>Genome and low-iron response of an oceanic diatom adapted to chronic iron limitation.</title>
        <authorList>
            <person name="Lommer M."/>
            <person name="Specht M."/>
            <person name="Roy A.S."/>
            <person name="Kraemer L."/>
            <person name="Andreson R."/>
            <person name="Gutowska M.A."/>
            <person name="Wolf J."/>
            <person name="Bergner S.V."/>
            <person name="Schilhabel M.B."/>
            <person name="Klostermeier U.C."/>
            <person name="Beiko R.G."/>
            <person name="Rosenstiel P."/>
            <person name="Hippler M."/>
            <person name="Laroche J."/>
        </authorList>
    </citation>
    <scope>NUCLEOTIDE SEQUENCE [LARGE SCALE GENOMIC DNA]</scope>
    <source>
        <strain evidence="6 7">CCMP1005</strain>
    </source>
</reference>
<feature type="compositionally biased region" description="Low complexity" evidence="4">
    <location>
        <begin position="458"/>
        <end position="471"/>
    </location>
</feature>
<dbReference type="GO" id="GO:0008234">
    <property type="term" value="F:cysteine-type peptidase activity"/>
    <property type="evidence" value="ECO:0007669"/>
    <property type="project" value="InterPro"/>
</dbReference>
<organism evidence="6 7">
    <name type="scientific">Thalassiosira oceanica</name>
    <name type="common">Marine diatom</name>
    <dbReference type="NCBI Taxonomy" id="159749"/>
    <lineage>
        <taxon>Eukaryota</taxon>
        <taxon>Sar</taxon>
        <taxon>Stramenopiles</taxon>
        <taxon>Ochrophyta</taxon>
        <taxon>Bacillariophyta</taxon>
        <taxon>Coscinodiscophyceae</taxon>
        <taxon>Thalassiosirophycidae</taxon>
        <taxon>Thalassiosirales</taxon>
        <taxon>Thalassiosiraceae</taxon>
        <taxon>Thalassiosira</taxon>
    </lineage>
</organism>
<feature type="compositionally biased region" description="Basic and acidic residues" evidence="4">
    <location>
        <begin position="35"/>
        <end position="54"/>
    </location>
</feature>
<evidence type="ECO:0000313" key="6">
    <source>
        <dbReference type="EMBL" id="EJK50389.1"/>
    </source>
</evidence>
<feature type="compositionally biased region" description="Basic and acidic residues" evidence="4">
    <location>
        <begin position="362"/>
        <end position="393"/>
    </location>
</feature>
<feature type="compositionally biased region" description="Basic and acidic residues" evidence="4">
    <location>
        <begin position="1058"/>
        <end position="1073"/>
    </location>
</feature>
<dbReference type="PROSITE" id="PS50600">
    <property type="entry name" value="ULP_PROTEASE"/>
    <property type="match status" value="1"/>
</dbReference>